<evidence type="ECO:0000313" key="3">
    <source>
        <dbReference type="EMBL" id="KLO15753.1"/>
    </source>
</evidence>
<feature type="compositionally biased region" description="Acidic residues" evidence="1">
    <location>
        <begin position="547"/>
        <end position="558"/>
    </location>
</feature>
<accession>A0A0H2S1T0</accession>
<feature type="transmembrane region" description="Helical" evidence="2">
    <location>
        <begin position="21"/>
        <end position="40"/>
    </location>
</feature>
<dbReference type="EMBL" id="KQ085925">
    <property type="protein sequence ID" value="KLO15753.1"/>
    <property type="molecule type" value="Genomic_DNA"/>
</dbReference>
<dbReference type="Proteomes" id="UP000053477">
    <property type="component" value="Unassembled WGS sequence"/>
</dbReference>
<reference evidence="3 4" key="1">
    <citation type="submission" date="2015-04" db="EMBL/GenBank/DDBJ databases">
        <title>Complete genome sequence of Schizopora paradoxa KUC8140, a cosmopolitan wood degrader in East Asia.</title>
        <authorList>
            <consortium name="DOE Joint Genome Institute"/>
            <person name="Min B."/>
            <person name="Park H."/>
            <person name="Jang Y."/>
            <person name="Kim J.-J."/>
            <person name="Kim K.H."/>
            <person name="Pangilinan J."/>
            <person name="Lipzen A."/>
            <person name="Riley R."/>
            <person name="Grigoriev I.V."/>
            <person name="Spatafora J.W."/>
            <person name="Choi I.-G."/>
        </authorList>
    </citation>
    <scope>NUCLEOTIDE SEQUENCE [LARGE SCALE GENOMIC DNA]</scope>
    <source>
        <strain evidence="3 4">KUC8140</strain>
    </source>
</reference>
<sequence>MIFGIFCCISMRLLKQNNFRNVYWQFGTISPCIVTMAWFLHSTLDSGMRCVRLNLEGLAFDPCNVVDNPLRSAMSYAVQCSDSDSIPHHHPRRTGFKSFNYLRNKWTLPPGTHRLRTYPLNFWIGFSSFANERHYTCSVYGPTFLPNSRIHPLLLVCRRWHAVAERRLYASVSLGSNRTVKNRNGQKKEIVGKEVCRQFCETVQNNPRIASLVRELHLCTSKSDREESEMHARLISICKNVEKIELHGCHDAHQDLAKALAQADLISLDISYERLGSYGSDGKMFSLSALLKLLPNWPRLENLYAKLARNDYGPYCEALLSSAGSPQAPGVCAALRKIFVTGALFDAEHFSQLAAISPKLEEIGVTVQNDCDESILRDCVEVWSSSLKRFSVFTSAFDDPFPDDTSPIICSPIPNLRELGLAAPLLTPGSMVFLPKVEKLDFRGDYSHGIELAKFIRKGGLPSLRELDVSFVSRGYDSDAENNDDMDVEVAKEIRRVCRERKIFVQDIFTCLEELEEHYGYPEDRTPESSDNDWRDEKGPISVTVESNEEDSEVEGFW</sequence>
<name>A0A0H2S1T0_9AGAM</name>
<evidence type="ECO:0000256" key="2">
    <source>
        <dbReference type="SAM" id="Phobius"/>
    </source>
</evidence>
<protein>
    <submittedName>
        <fullName evidence="3">Uncharacterized protein</fullName>
    </submittedName>
</protein>
<dbReference type="Gene3D" id="3.80.10.10">
    <property type="entry name" value="Ribonuclease Inhibitor"/>
    <property type="match status" value="1"/>
</dbReference>
<feature type="compositionally biased region" description="Basic and acidic residues" evidence="1">
    <location>
        <begin position="521"/>
        <end position="539"/>
    </location>
</feature>
<gene>
    <name evidence="3" type="ORF">SCHPADRAFT_248365</name>
</gene>
<evidence type="ECO:0000256" key="1">
    <source>
        <dbReference type="SAM" id="MobiDB-lite"/>
    </source>
</evidence>
<keyword evidence="2" id="KW-0472">Membrane</keyword>
<keyword evidence="4" id="KW-1185">Reference proteome</keyword>
<evidence type="ECO:0000313" key="4">
    <source>
        <dbReference type="Proteomes" id="UP000053477"/>
    </source>
</evidence>
<proteinExistence type="predicted"/>
<keyword evidence="2" id="KW-0812">Transmembrane</keyword>
<dbReference type="OrthoDB" id="3062575at2759"/>
<dbReference type="AlphaFoldDB" id="A0A0H2S1T0"/>
<dbReference type="InterPro" id="IPR032675">
    <property type="entry name" value="LRR_dom_sf"/>
</dbReference>
<dbReference type="InParanoid" id="A0A0H2S1T0"/>
<organism evidence="3 4">
    <name type="scientific">Schizopora paradoxa</name>
    <dbReference type="NCBI Taxonomy" id="27342"/>
    <lineage>
        <taxon>Eukaryota</taxon>
        <taxon>Fungi</taxon>
        <taxon>Dikarya</taxon>
        <taxon>Basidiomycota</taxon>
        <taxon>Agaricomycotina</taxon>
        <taxon>Agaricomycetes</taxon>
        <taxon>Hymenochaetales</taxon>
        <taxon>Schizoporaceae</taxon>
        <taxon>Schizopora</taxon>
    </lineage>
</organism>
<keyword evidence="2" id="KW-1133">Transmembrane helix</keyword>
<dbReference type="SUPFAM" id="SSF52047">
    <property type="entry name" value="RNI-like"/>
    <property type="match status" value="1"/>
</dbReference>
<feature type="region of interest" description="Disordered" evidence="1">
    <location>
        <begin position="521"/>
        <end position="558"/>
    </location>
</feature>